<protein>
    <recommendedName>
        <fullName evidence="9">hypoxia-inducible factor-proline dioxygenase</fullName>
        <ecNumber evidence="9">1.14.11.29</ecNumber>
    </recommendedName>
</protein>
<evidence type="ECO:0000256" key="3">
    <source>
        <dbReference type="ARBA" id="ARBA00022771"/>
    </source>
</evidence>
<comment type="catalytic activity">
    <reaction evidence="10">
        <text>L-prolyl-[hypoxia-inducible factor alpha subunit] + 2-oxoglutarate + O2 = trans-4-hydroxy-L-prolyl-[hypoxia-inducible factor alpha subunit] + succinate + CO2</text>
        <dbReference type="Rhea" id="RHEA:48400"/>
        <dbReference type="Rhea" id="RHEA-COMP:12093"/>
        <dbReference type="Rhea" id="RHEA-COMP:12094"/>
        <dbReference type="ChEBI" id="CHEBI:15379"/>
        <dbReference type="ChEBI" id="CHEBI:16526"/>
        <dbReference type="ChEBI" id="CHEBI:16810"/>
        <dbReference type="ChEBI" id="CHEBI:30031"/>
        <dbReference type="ChEBI" id="CHEBI:50342"/>
        <dbReference type="ChEBI" id="CHEBI:61965"/>
        <dbReference type="EC" id="1.14.11.29"/>
    </reaction>
</comment>
<evidence type="ECO:0000256" key="5">
    <source>
        <dbReference type="ARBA" id="ARBA00022896"/>
    </source>
</evidence>
<dbReference type="InterPro" id="IPR044862">
    <property type="entry name" value="Pro_4_hyd_alph_FE2OG_OXY"/>
</dbReference>
<evidence type="ECO:0000256" key="6">
    <source>
        <dbReference type="ARBA" id="ARBA00022964"/>
    </source>
</evidence>
<accession>A0AA38MAU2</accession>
<evidence type="ECO:0000256" key="2">
    <source>
        <dbReference type="ARBA" id="ARBA00022723"/>
    </source>
</evidence>
<comment type="caution">
    <text evidence="14">The sequence shown here is derived from an EMBL/GenBank/DDBJ whole genome shotgun (WGS) entry which is preliminary data.</text>
</comment>
<dbReference type="GO" id="GO:0008270">
    <property type="term" value="F:zinc ion binding"/>
    <property type="evidence" value="ECO:0007669"/>
    <property type="project" value="UniProtKB-KW"/>
</dbReference>
<keyword evidence="15" id="KW-1185">Reference proteome</keyword>
<dbReference type="Gene3D" id="6.10.140.2220">
    <property type="match status" value="1"/>
</dbReference>
<dbReference type="SUPFAM" id="SSF144232">
    <property type="entry name" value="HIT/MYND zinc finger-like"/>
    <property type="match status" value="1"/>
</dbReference>
<evidence type="ECO:0000259" key="12">
    <source>
        <dbReference type="PROSITE" id="PS50865"/>
    </source>
</evidence>
<keyword evidence="6" id="KW-0223">Dioxygenase</keyword>
<evidence type="ECO:0000259" key="13">
    <source>
        <dbReference type="PROSITE" id="PS51471"/>
    </source>
</evidence>
<organism evidence="14 15">
    <name type="scientific">Zophobas morio</name>
    <dbReference type="NCBI Taxonomy" id="2755281"/>
    <lineage>
        <taxon>Eukaryota</taxon>
        <taxon>Metazoa</taxon>
        <taxon>Ecdysozoa</taxon>
        <taxon>Arthropoda</taxon>
        <taxon>Hexapoda</taxon>
        <taxon>Insecta</taxon>
        <taxon>Pterygota</taxon>
        <taxon>Neoptera</taxon>
        <taxon>Endopterygota</taxon>
        <taxon>Coleoptera</taxon>
        <taxon>Polyphaga</taxon>
        <taxon>Cucujiformia</taxon>
        <taxon>Tenebrionidae</taxon>
        <taxon>Zophobas</taxon>
    </lineage>
</organism>
<dbReference type="InterPro" id="IPR051559">
    <property type="entry name" value="HIF_prolyl_hydroxylases"/>
</dbReference>
<keyword evidence="4" id="KW-0862">Zinc</keyword>
<proteinExistence type="predicted"/>
<dbReference type="Pfam" id="PF01753">
    <property type="entry name" value="zf-MYND"/>
    <property type="match status" value="1"/>
</dbReference>
<evidence type="ECO:0000256" key="8">
    <source>
        <dbReference type="ARBA" id="ARBA00023004"/>
    </source>
</evidence>
<keyword evidence="8" id="KW-0408">Iron</keyword>
<evidence type="ECO:0000256" key="11">
    <source>
        <dbReference type="PROSITE-ProRule" id="PRU00134"/>
    </source>
</evidence>
<evidence type="ECO:0000256" key="10">
    <source>
        <dbReference type="ARBA" id="ARBA00049134"/>
    </source>
</evidence>
<dbReference type="PROSITE" id="PS01360">
    <property type="entry name" value="ZF_MYND_1"/>
    <property type="match status" value="1"/>
</dbReference>
<evidence type="ECO:0000313" key="15">
    <source>
        <dbReference type="Proteomes" id="UP001168821"/>
    </source>
</evidence>
<dbReference type="SMART" id="SM00702">
    <property type="entry name" value="P4Hc"/>
    <property type="match status" value="1"/>
</dbReference>
<feature type="domain" description="Fe2OG dioxygenase" evidence="13">
    <location>
        <begin position="242"/>
        <end position="345"/>
    </location>
</feature>
<feature type="domain" description="MYND-type" evidence="12">
    <location>
        <begin position="7"/>
        <end position="44"/>
    </location>
</feature>
<gene>
    <name evidence="14" type="ORF">Zmor_020877</name>
</gene>
<dbReference type="PROSITE" id="PS50865">
    <property type="entry name" value="ZF_MYND_2"/>
    <property type="match status" value="1"/>
</dbReference>
<keyword evidence="3 11" id="KW-0863">Zinc-finger</keyword>
<dbReference type="Pfam" id="PF13640">
    <property type="entry name" value="2OG-FeII_Oxy_3"/>
    <property type="match status" value="1"/>
</dbReference>
<evidence type="ECO:0000256" key="7">
    <source>
        <dbReference type="ARBA" id="ARBA00023002"/>
    </source>
</evidence>
<evidence type="ECO:0000256" key="4">
    <source>
        <dbReference type="ARBA" id="ARBA00022833"/>
    </source>
</evidence>
<dbReference type="GO" id="GO:0071456">
    <property type="term" value="P:cellular response to hypoxia"/>
    <property type="evidence" value="ECO:0007669"/>
    <property type="project" value="TreeGrafter"/>
</dbReference>
<keyword evidence="2" id="KW-0479">Metal-binding</keyword>
<evidence type="ECO:0000256" key="9">
    <source>
        <dbReference type="ARBA" id="ARBA00039004"/>
    </source>
</evidence>
<dbReference type="GO" id="GO:0008198">
    <property type="term" value="F:ferrous iron binding"/>
    <property type="evidence" value="ECO:0007669"/>
    <property type="project" value="TreeGrafter"/>
</dbReference>
<name>A0AA38MAU2_9CUCU</name>
<dbReference type="GO" id="GO:0031418">
    <property type="term" value="F:L-ascorbic acid binding"/>
    <property type="evidence" value="ECO:0007669"/>
    <property type="project" value="UniProtKB-KW"/>
</dbReference>
<dbReference type="PROSITE" id="PS51471">
    <property type="entry name" value="FE2OG_OXY"/>
    <property type="match status" value="1"/>
</dbReference>
<dbReference type="InterPro" id="IPR006620">
    <property type="entry name" value="Pro_4_hyd_alph"/>
</dbReference>
<evidence type="ECO:0000313" key="14">
    <source>
        <dbReference type="EMBL" id="KAJ3649117.1"/>
    </source>
</evidence>
<dbReference type="Gene3D" id="2.60.120.620">
    <property type="entry name" value="q2cbj1_9rhob like domain"/>
    <property type="match status" value="1"/>
</dbReference>
<dbReference type="InterPro" id="IPR002893">
    <property type="entry name" value="Znf_MYND"/>
</dbReference>
<dbReference type="AlphaFoldDB" id="A0AA38MAU2"/>
<dbReference type="Proteomes" id="UP001168821">
    <property type="component" value="Unassembled WGS sequence"/>
</dbReference>
<keyword evidence="5" id="KW-0847">Vitamin C</keyword>
<sequence>MSANSSCSVCGSTKKLLRCSRCKSKFYCSREHQKKDWKEHRKECAKLALTLEKNSMPAEGSSESDILNSLPQELSPHLDFDKTSTEKVLKSAKTAMPISGENIVHPKNSGVKDSDISLQHSSWSNVFEQRKDLDEICQNLVQDMDAYGVCVVDNFLGEEKGKAVLGEVLGMYNTKGVFKDGQLVSRKGSGDLKTIRGDRITWINGTEKYCNNIKQLISQVDAVVVRANKMAMASSGKLGMYNIDSRTKAMVACYPGLGSHYVKHVDNPNRDGRCITAIYYLNLNWNVKKSGGLLRIFPEGWLGDKVADIEPVFDRLLFFWSDRRNPHEVQPAFDTRYAITLWYFDAIERKEARQRYETGRHS</sequence>
<dbReference type="InterPro" id="IPR005123">
    <property type="entry name" value="Oxoglu/Fe-dep_dioxygenase_dom"/>
</dbReference>
<dbReference type="PANTHER" id="PTHR12907">
    <property type="entry name" value="EGL NINE HOMOLOG-RELATED"/>
    <property type="match status" value="1"/>
</dbReference>
<dbReference type="EC" id="1.14.11.29" evidence="9"/>
<comment type="cofactor">
    <cofactor evidence="1">
        <name>L-ascorbate</name>
        <dbReference type="ChEBI" id="CHEBI:38290"/>
    </cofactor>
</comment>
<dbReference type="PANTHER" id="PTHR12907:SF26">
    <property type="entry name" value="HIF PROLYL HYDROXYLASE, ISOFORM C"/>
    <property type="match status" value="1"/>
</dbReference>
<keyword evidence="7" id="KW-0560">Oxidoreductase</keyword>
<dbReference type="GO" id="GO:0160082">
    <property type="term" value="F:hypoxia-inducible factor-proline dioxygenase activity"/>
    <property type="evidence" value="ECO:0007669"/>
    <property type="project" value="UniProtKB-EC"/>
</dbReference>
<evidence type="ECO:0000256" key="1">
    <source>
        <dbReference type="ARBA" id="ARBA00001961"/>
    </source>
</evidence>
<dbReference type="EMBL" id="JALNTZ010000006">
    <property type="protein sequence ID" value="KAJ3649117.1"/>
    <property type="molecule type" value="Genomic_DNA"/>
</dbReference>
<reference evidence="14" key="1">
    <citation type="journal article" date="2023" name="G3 (Bethesda)">
        <title>Whole genome assemblies of Zophobas morio and Tenebrio molitor.</title>
        <authorList>
            <person name="Kaur S."/>
            <person name="Stinson S.A."/>
            <person name="diCenzo G.C."/>
        </authorList>
    </citation>
    <scope>NUCLEOTIDE SEQUENCE</scope>
    <source>
        <strain evidence="14">QUZm001</strain>
    </source>
</reference>